<comment type="caution">
    <text evidence="1">The sequence shown here is derived from an EMBL/GenBank/DDBJ whole genome shotgun (WGS) entry which is preliminary data.</text>
</comment>
<evidence type="ECO:0000313" key="1">
    <source>
        <dbReference type="EMBL" id="KAJ4435603.1"/>
    </source>
</evidence>
<proteinExistence type="predicted"/>
<dbReference type="Proteomes" id="UP001148838">
    <property type="component" value="Unassembled WGS sequence"/>
</dbReference>
<protein>
    <recommendedName>
        <fullName evidence="3">Reverse transcriptase domain-containing protein</fullName>
    </recommendedName>
</protein>
<gene>
    <name evidence="1" type="ORF">ANN_18219</name>
</gene>
<accession>A0ABQ8SNR0</accession>
<reference evidence="1 2" key="1">
    <citation type="journal article" date="2022" name="Allergy">
        <title>Genome assembly and annotation of Periplaneta americana reveal a comprehensive cockroach allergen profile.</title>
        <authorList>
            <person name="Wang L."/>
            <person name="Xiong Q."/>
            <person name="Saelim N."/>
            <person name="Wang L."/>
            <person name="Nong W."/>
            <person name="Wan A.T."/>
            <person name="Shi M."/>
            <person name="Liu X."/>
            <person name="Cao Q."/>
            <person name="Hui J.H.L."/>
            <person name="Sookrung N."/>
            <person name="Leung T.F."/>
            <person name="Tungtrongchitr A."/>
            <person name="Tsui S.K.W."/>
        </authorList>
    </citation>
    <scope>NUCLEOTIDE SEQUENCE [LARGE SCALE GENOMIC DNA]</scope>
    <source>
        <strain evidence="1">PWHHKU_190912</strain>
    </source>
</reference>
<keyword evidence="2" id="KW-1185">Reference proteome</keyword>
<organism evidence="1 2">
    <name type="scientific">Periplaneta americana</name>
    <name type="common">American cockroach</name>
    <name type="synonym">Blatta americana</name>
    <dbReference type="NCBI Taxonomy" id="6978"/>
    <lineage>
        <taxon>Eukaryota</taxon>
        <taxon>Metazoa</taxon>
        <taxon>Ecdysozoa</taxon>
        <taxon>Arthropoda</taxon>
        <taxon>Hexapoda</taxon>
        <taxon>Insecta</taxon>
        <taxon>Pterygota</taxon>
        <taxon>Neoptera</taxon>
        <taxon>Polyneoptera</taxon>
        <taxon>Dictyoptera</taxon>
        <taxon>Blattodea</taxon>
        <taxon>Blattoidea</taxon>
        <taxon>Blattidae</taxon>
        <taxon>Blattinae</taxon>
        <taxon>Periplaneta</taxon>
    </lineage>
</organism>
<evidence type="ECO:0000313" key="2">
    <source>
        <dbReference type="Proteomes" id="UP001148838"/>
    </source>
</evidence>
<dbReference type="EMBL" id="JAJSOF020000023">
    <property type="protein sequence ID" value="KAJ4435603.1"/>
    <property type="molecule type" value="Genomic_DNA"/>
</dbReference>
<name>A0ABQ8SNR0_PERAM</name>
<sequence length="113" mass="13591">MASFEQKILRKIMGLVKVNDEWRIRTNNEQLYKYLDLIAFIKIVRLKWIGHKMEENRGPYQVFINQLQGKRQRGRPKARWWDDVYNDIRKCKITRWNTRPKAHTTTEEGSGAA</sequence>
<evidence type="ECO:0008006" key="3">
    <source>
        <dbReference type="Google" id="ProtNLM"/>
    </source>
</evidence>